<dbReference type="Pfam" id="PF01418">
    <property type="entry name" value="HTH_6"/>
    <property type="match status" value="1"/>
</dbReference>
<dbReference type="InterPro" id="IPR047640">
    <property type="entry name" value="RpiR-like"/>
</dbReference>
<reference evidence="2 3" key="1">
    <citation type="journal article" date="2018" name="Sci. Rep.">
        <title>Rhizobium tumorigenes sp. nov., a novel plant tumorigenic bacterium isolated from cane gall tumors on thornless blackberry.</title>
        <authorList>
            <person name="Kuzmanovi N."/>
            <person name="Smalla K."/>
            <person name="Gronow S."/>
            <person name="PuBawska J."/>
        </authorList>
    </citation>
    <scope>NUCLEOTIDE SEQUENCE [LARGE SCALE GENOMIC DNA]</scope>
    <source>
        <strain evidence="2 3">CCBAU 85046</strain>
    </source>
</reference>
<gene>
    <name evidence="2" type="ORF">CPY51_28695</name>
</gene>
<dbReference type="InterPro" id="IPR009057">
    <property type="entry name" value="Homeodomain-like_sf"/>
</dbReference>
<dbReference type="GO" id="GO:1901135">
    <property type="term" value="P:carbohydrate derivative metabolic process"/>
    <property type="evidence" value="ECO:0007669"/>
    <property type="project" value="InterPro"/>
</dbReference>
<dbReference type="SUPFAM" id="SSF53697">
    <property type="entry name" value="SIS domain"/>
    <property type="match status" value="1"/>
</dbReference>
<dbReference type="AlphaFoldDB" id="A0A2W4C3U3"/>
<dbReference type="InterPro" id="IPR000281">
    <property type="entry name" value="HTH_RpiR"/>
</dbReference>
<organism evidence="2 3">
    <name type="scientific">Rhizobium tubonense</name>
    <dbReference type="NCBI Taxonomy" id="484088"/>
    <lineage>
        <taxon>Bacteria</taxon>
        <taxon>Pseudomonadati</taxon>
        <taxon>Pseudomonadota</taxon>
        <taxon>Alphaproteobacteria</taxon>
        <taxon>Hyphomicrobiales</taxon>
        <taxon>Rhizobiaceae</taxon>
        <taxon>Rhizobium/Agrobacterium group</taxon>
        <taxon>Rhizobium</taxon>
    </lineage>
</organism>
<dbReference type="InterPro" id="IPR036388">
    <property type="entry name" value="WH-like_DNA-bd_sf"/>
</dbReference>
<dbReference type="Proteomes" id="UP000248925">
    <property type="component" value="Unassembled WGS sequence"/>
</dbReference>
<dbReference type="Gene3D" id="3.40.50.10490">
    <property type="entry name" value="Glucose-6-phosphate isomerase like protein, domain 1"/>
    <property type="match status" value="1"/>
</dbReference>
<evidence type="ECO:0000313" key="2">
    <source>
        <dbReference type="EMBL" id="PZM08449.1"/>
    </source>
</evidence>
<sequence length="283" mass="31268">MEDLGQKLKQYMKSGTPAERRIARYFSDHLNELPFETASSVADRLELSPMTVGRFLRALGYQGLDGIKVHLRETVPPGTSQLPDAIEQLRKDVAEGRPLAGLMSEQVEMLHYIYNLAAQPQWRDAVAAVLAANEVFVASHQGTACLGYQFSDHLGLARDHVQFAGGASGSYVELLCHETTDSLLVIVDSHRFAKSRLLARSARRAGYKVLLITSQYTEWAHEFANITLSLPPSRVGNRENHSAMTALLEFFAAAVFHSAGQDGETRGRRIAELEGMFADAPLR</sequence>
<dbReference type="SUPFAM" id="SSF46689">
    <property type="entry name" value="Homeodomain-like"/>
    <property type="match status" value="1"/>
</dbReference>
<feature type="domain" description="HTH rpiR-type" evidence="1">
    <location>
        <begin position="2"/>
        <end position="78"/>
    </location>
</feature>
<dbReference type="EMBL" id="PCDP01000069">
    <property type="protein sequence ID" value="PZM08449.1"/>
    <property type="molecule type" value="Genomic_DNA"/>
</dbReference>
<name>A0A2W4C3U3_9HYPH</name>
<dbReference type="Gene3D" id="1.10.10.10">
    <property type="entry name" value="Winged helix-like DNA-binding domain superfamily/Winged helix DNA-binding domain"/>
    <property type="match status" value="1"/>
</dbReference>
<evidence type="ECO:0000313" key="3">
    <source>
        <dbReference type="Proteomes" id="UP000248925"/>
    </source>
</evidence>
<protein>
    <submittedName>
        <fullName evidence="2">Transcriptional regulator</fullName>
    </submittedName>
</protein>
<dbReference type="GO" id="GO:0097367">
    <property type="term" value="F:carbohydrate derivative binding"/>
    <property type="evidence" value="ECO:0007669"/>
    <property type="project" value="InterPro"/>
</dbReference>
<dbReference type="GO" id="GO:0003700">
    <property type="term" value="F:DNA-binding transcription factor activity"/>
    <property type="evidence" value="ECO:0007669"/>
    <property type="project" value="InterPro"/>
</dbReference>
<dbReference type="RefSeq" id="WP_111163632.1">
    <property type="nucleotide sequence ID" value="NZ_PCDP01000069.1"/>
</dbReference>
<dbReference type="PANTHER" id="PTHR30514:SF18">
    <property type="entry name" value="RPIR-FAMILY TRANSCRIPTIONAL REGULATOR"/>
    <property type="match status" value="1"/>
</dbReference>
<dbReference type="PANTHER" id="PTHR30514">
    <property type="entry name" value="GLUCOKINASE"/>
    <property type="match status" value="1"/>
</dbReference>
<dbReference type="InterPro" id="IPR046348">
    <property type="entry name" value="SIS_dom_sf"/>
</dbReference>
<accession>A0A2W4C3U3</accession>
<comment type="caution">
    <text evidence="2">The sequence shown here is derived from an EMBL/GenBank/DDBJ whole genome shotgun (WGS) entry which is preliminary data.</text>
</comment>
<dbReference type="GO" id="GO:0003677">
    <property type="term" value="F:DNA binding"/>
    <property type="evidence" value="ECO:0007669"/>
    <property type="project" value="InterPro"/>
</dbReference>
<dbReference type="OrthoDB" id="8582409at2"/>
<evidence type="ECO:0000259" key="1">
    <source>
        <dbReference type="PROSITE" id="PS51071"/>
    </source>
</evidence>
<keyword evidence="3" id="KW-1185">Reference proteome</keyword>
<proteinExistence type="predicted"/>
<dbReference type="PROSITE" id="PS51071">
    <property type="entry name" value="HTH_RPIR"/>
    <property type="match status" value="1"/>
</dbReference>